<dbReference type="InterPro" id="IPR052413">
    <property type="entry name" value="SUR7_domain"/>
</dbReference>
<dbReference type="VEuPathDB" id="FungiDB:P170DRAFT_420448"/>
<evidence type="ECO:0000313" key="3">
    <source>
        <dbReference type="Proteomes" id="UP000234275"/>
    </source>
</evidence>
<comment type="caution">
    <text evidence="2">The sequence shown here is derived from an EMBL/GenBank/DDBJ whole genome shotgun (WGS) entry which is preliminary data.</text>
</comment>
<reference evidence="2 3" key="1">
    <citation type="submission" date="2016-12" db="EMBL/GenBank/DDBJ databases">
        <title>The genomes of Aspergillus section Nigri reveals drivers in fungal speciation.</title>
        <authorList>
            <consortium name="DOE Joint Genome Institute"/>
            <person name="Vesth T.C."/>
            <person name="Nybo J."/>
            <person name="Theobald S."/>
            <person name="Brandl J."/>
            <person name="Frisvad J.C."/>
            <person name="Nielsen K.F."/>
            <person name="Lyhne E.K."/>
            <person name="Kogle M.E."/>
            <person name="Kuo A."/>
            <person name="Riley R."/>
            <person name="Clum A."/>
            <person name="Nolan M."/>
            <person name="Lipzen A."/>
            <person name="Salamov A."/>
            <person name="Henrissat B."/>
            <person name="Wiebenga A."/>
            <person name="De Vries R.P."/>
            <person name="Grigoriev I.V."/>
            <person name="Mortensen U.H."/>
            <person name="Andersen M.R."/>
            <person name="Baker S.E."/>
        </authorList>
    </citation>
    <scope>NUCLEOTIDE SEQUENCE [LARGE SCALE GENOMIC DNA]</scope>
    <source>
        <strain evidence="2 3">IBT 23096</strain>
    </source>
</reference>
<dbReference type="GeneID" id="36554995"/>
<keyword evidence="3" id="KW-1185">Reference proteome</keyword>
<dbReference type="GO" id="GO:0051285">
    <property type="term" value="C:cell cortex of cell tip"/>
    <property type="evidence" value="ECO:0007669"/>
    <property type="project" value="TreeGrafter"/>
</dbReference>
<name>A0A2I2GL55_9EURO</name>
<dbReference type="GO" id="GO:0031505">
    <property type="term" value="P:fungal-type cell wall organization"/>
    <property type="evidence" value="ECO:0007669"/>
    <property type="project" value="TreeGrafter"/>
</dbReference>
<dbReference type="AlphaFoldDB" id="A0A2I2GL55"/>
<dbReference type="RefSeq" id="XP_024708914.1">
    <property type="nucleotide sequence ID" value="XM_024847296.1"/>
</dbReference>
<dbReference type="InterPro" id="IPR009571">
    <property type="entry name" value="SUR7/Rim9-like_fungi"/>
</dbReference>
<feature type="transmembrane region" description="Helical" evidence="1">
    <location>
        <begin position="16"/>
        <end position="35"/>
    </location>
</feature>
<protein>
    <recommendedName>
        <fullName evidence="4">Actin cortical patch SUR7/pH-response regulator PalI</fullName>
    </recommendedName>
</protein>
<feature type="transmembrane region" description="Helical" evidence="1">
    <location>
        <begin position="181"/>
        <end position="203"/>
    </location>
</feature>
<organism evidence="2 3">
    <name type="scientific">Aspergillus steynii IBT 23096</name>
    <dbReference type="NCBI Taxonomy" id="1392250"/>
    <lineage>
        <taxon>Eukaryota</taxon>
        <taxon>Fungi</taxon>
        <taxon>Dikarya</taxon>
        <taxon>Ascomycota</taxon>
        <taxon>Pezizomycotina</taxon>
        <taxon>Eurotiomycetes</taxon>
        <taxon>Eurotiomycetidae</taxon>
        <taxon>Eurotiales</taxon>
        <taxon>Aspergillaceae</taxon>
        <taxon>Aspergillus</taxon>
        <taxon>Aspergillus subgen. Circumdati</taxon>
    </lineage>
</organism>
<keyword evidence="1" id="KW-0472">Membrane</keyword>
<dbReference type="OrthoDB" id="4159154at2759"/>
<proteinExistence type="predicted"/>
<accession>A0A2I2GL55</accession>
<keyword evidence="1" id="KW-0812">Transmembrane</keyword>
<evidence type="ECO:0000256" key="1">
    <source>
        <dbReference type="SAM" id="Phobius"/>
    </source>
</evidence>
<dbReference type="EMBL" id="MSFO01000001">
    <property type="protein sequence ID" value="PLB53612.1"/>
    <property type="molecule type" value="Genomic_DNA"/>
</dbReference>
<dbReference type="Pfam" id="PF06687">
    <property type="entry name" value="SUR7"/>
    <property type="match status" value="1"/>
</dbReference>
<feature type="transmembrane region" description="Helical" evidence="1">
    <location>
        <begin position="149"/>
        <end position="169"/>
    </location>
</feature>
<dbReference type="PANTHER" id="PTHR28019">
    <property type="entry name" value="CELL MEMBRANE PROTEIN YLR413W-RELATED"/>
    <property type="match status" value="1"/>
</dbReference>
<keyword evidence="1" id="KW-1133">Transmembrane helix</keyword>
<evidence type="ECO:0000313" key="2">
    <source>
        <dbReference type="EMBL" id="PLB53612.1"/>
    </source>
</evidence>
<gene>
    <name evidence="2" type="ORF">P170DRAFT_420448</name>
</gene>
<sequence>MSPPRYAPAQVSLPRLLPSVTSFLTFILGMLLLFAGTQRQFLPEADLLTLNLPDTDKPDGVPDFFKVYLLAYCQGTNEECLTEDTNTTSIVTKLTDCSDRDLLFSFNPGDAVATALGLSPDDPLPGMEWPGWIDDDFDAIGTTAQAMSVLYVIGTTGAGVSIAVSLWTTWSASPLSPPSTIQFLVLLTSMVSLGIASIIANIISTQFVSLINNSGEGPGITADHGKAFLALSWTAMGFQSLGTAASLISILVYRAKHCRCDWDEGSAASPDMGEHKPLVEG</sequence>
<dbReference type="PANTHER" id="PTHR28019:SF7">
    <property type="entry name" value="SUR7 PROTEIN"/>
    <property type="match status" value="1"/>
</dbReference>
<evidence type="ECO:0008006" key="4">
    <source>
        <dbReference type="Google" id="ProtNLM"/>
    </source>
</evidence>
<dbReference type="Proteomes" id="UP000234275">
    <property type="component" value="Unassembled WGS sequence"/>
</dbReference>
<dbReference type="GO" id="GO:0005886">
    <property type="term" value="C:plasma membrane"/>
    <property type="evidence" value="ECO:0007669"/>
    <property type="project" value="InterPro"/>
</dbReference>